<protein>
    <submittedName>
        <fullName evidence="1">Uncharacterized protein</fullName>
    </submittedName>
</protein>
<dbReference type="Proteomes" id="UP001472677">
    <property type="component" value="Unassembled WGS sequence"/>
</dbReference>
<accession>A0ABR2EPV1</accession>
<evidence type="ECO:0000313" key="1">
    <source>
        <dbReference type="EMBL" id="KAK8564041.1"/>
    </source>
</evidence>
<reference evidence="1 2" key="1">
    <citation type="journal article" date="2024" name="G3 (Bethesda)">
        <title>Genome assembly of Hibiscus sabdariffa L. provides insights into metabolisms of medicinal natural products.</title>
        <authorList>
            <person name="Kim T."/>
        </authorList>
    </citation>
    <scope>NUCLEOTIDE SEQUENCE [LARGE SCALE GENOMIC DNA]</scope>
    <source>
        <strain evidence="1">TK-2024</strain>
        <tissue evidence="1">Old leaves</tissue>
    </source>
</reference>
<sequence length="97" mass="11015">MLKKDEAKHVAALRKGGWLDVEKDNTLRRVFETKAHRQKEMAIKVAVKLLQGCEGYVDKCEHNLVMEADDEPFTPVEECLDYGSNDAPPMNEVLVEV</sequence>
<dbReference type="EMBL" id="JBBPBM010000011">
    <property type="protein sequence ID" value="KAK8564041.1"/>
    <property type="molecule type" value="Genomic_DNA"/>
</dbReference>
<evidence type="ECO:0000313" key="2">
    <source>
        <dbReference type="Proteomes" id="UP001472677"/>
    </source>
</evidence>
<organism evidence="1 2">
    <name type="scientific">Hibiscus sabdariffa</name>
    <name type="common">roselle</name>
    <dbReference type="NCBI Taxonomy" id="183260"/>
    <lineage>
        <taxon>Eukaryota</taxon>
        <taxon>Viridiplantae</taxon>
        <taxon>Streptophyta</taxon>
        <taxon>Embryophyta</taxon>
        <taxon>Tracheophyta</taxon>
        <taxon>Spermatophyta</taxon>
        <taxon>Magnoliopsida</taxon>
        <taxon>eudicotyledons</taxon>
        <taxon>Gunneridae</taxon>
        <taxon>Pentapetalae</taxon>
        <taxon>rosids</taxon>
        <taxon>malvids</taxon>
        <taxon>Malvales</taxon>
        <taxon>Malvaceae</taxon>
        <taxon>Malvoideae</taxon>
        <taxon>Hibiscus</taxon>
    </lineage>
</organism>
<comment type="caution">
    <text evidence="1">The sequence shown here is derived from an EMBL/GenBank/DDBJ whole genome shotgun (WGS) entry which is preliminary data.</text>
</comment>
<gene>
    <name evidence="1" type="ORF">V6N12_036172</name>
</gene>
<keyword evidence="2" id="KW-1185">Reference proteome</keyword>
<name>A0ABR2EPV1_9ROSI</name>
<proteinExistence type="predicted"/>